<evidence type="ECO:0008006" key="3">
    <source>
        <dbReference type="Google" id="ProtNLM"/>
    </source>
</evidence>
<reference evidence="1 2" key="1">
    <citation type="submission" date="2018-03" db="EMBL/GenBank/DDBJ databases">
        <title>Genomic Encyclopedia of Archaeal and Bacterial Type Strains, Phase II (KMG-II): from individual species to whole genera.</title>
        <authorList>
            <person name="Goeker M."/>
        </authorList>
    </citation>
    <scope>NUCLEOTIDE SEQUENCE [LARGE SCALE GENOMIC DNA]</scope>
    <source>
        <strain evidence="1 2">DSM 44889</strain>
    </source>
</reference>
<dbReference type="Proteomes" id="UP000245469">
    <property type="component" value="Unassembled WGS sequence"/>
</dbReference>
<gene>
    <name evidence="1" type="ORF">BXY45_12177</name>
</gene>
<evidence type="ECO:0000313" key="1">
    <source>
        <dbReference type="EMBL" id="PWJ51200.1"/>
    </source>
</evidence>
<organism evidence="1 2">
    <name type="scientific">Quadrisphaera granulorum</name>
    <dbReference type="NCBI Taxonomy" id="317664"/>
    <lineage>
        <taxon>Bacteria</taxon>
        <taxon>Bacillati</taxon>
        <taxon>Actinomycetota</taxon>
        <taxon>Actinomycetes</taxon>
        <taxon>Kineosporiales</taxon>
        <taxon>Kineosporiaceae</taxon>
        <taxon>Quadrisphaera</taxon>
    </lineage>
</organism>
<sequence>MAYYGDRQAAGHGPLAFAVRHPARTAAALAAVLRLPRLRADLPARGPGCGEAETDAVRAALLSRSFGVPMACTGVSVLPVPADPEDVVAGRAKQTLRRKIRAAQRRGTTTRLVTDPGEREALLELARRCERKHPDEVYRTAEPEVEDLPGYALWMVAQDSRGTPLLLAVIPASGQWAVLRYFRTLGFDPEHSDSRYLATADLARELAARGVRHLADTSHPAALTPGLRHFQRMLGFRLHRVTVRRVG</sequence>
<dbReference type="InterPro" id="IPR016181">
    <property type="entry name" value="Acyl_CoA_acyltransferase"/>
</dbReference>
<keyword evidence="2" id="KW-1185">Reference proteome</keyword>
<name>A0A316A2K5_9ACTN</name>
<evidence type="ECO:0000313" key="2">
    <source>
        <dbReference type="Proteomes" id="UP000245469"/>
    </source>
</evidence>
<dbReference type="AlphaFoldDB" id="A0A316A2K5"/>
<dbReference type="EMBL" id="QGDQ01000021">
    <property type="protein sequence ID" value="PWJ51200.1"/>
    <property type="molecule type" value="Genomic_DNA"/>
</dbReference>
<protein>
    <recommendedName>
        <fullName evidence="3">Acetyltransferase (GNAT) family protein</fullName>
    </recommendedName>
</protein>
<proteinExistence type="predicted"/>
<dbReference type="SUPFAM" id="SSF55729">
    <property type="entry name" value="Acyl-CoA N-acyltransferases (Nat)"/>
    <property type="match status" value="1"/>
</dbReference>
<accession>A0A316A2K5</accession>
<comment type="caution">
    <text evidence="1">The sequence shown here is derived from an EMBL/GenBank/DDBJ whole genome shotgun (WGS) entry which is preliminary data.</text>
</comment>